<dbReference type="Proteomes" id="UP000823772">
    <property type="component" value="Unassembled WGS sequence"/>
</dbReference>
<dbReference type="EMBL" id="JADILY010000011">
    <property type="protein sequence ID" value="MBO8481040.1"/>
    <property type="molecule type" value="Genomic_DNA"/>
</dbReference>
<proteinExistence type="predicted"/>
<reference evidence="1" key="2">
    <citation type="journal article" date="2021" name="PeerJ">
        <title>Extensive microbial diversity within the chicken gut microbiome revealed by metagenomics and culture.</title>
        <authorList>
            <person name="Gilroy R."/>
            <person name="Ravi A."/>
            <person name="Getino M."/>
            <person name="Pursley I."/>
            <person name="Horton D.L."/>
            <person name="Alikhan N.F."/>
            <person name="Baker D."/>
            <person name="Gharbi K."/>
            <person name="Hall N."/>
            <person name="Watson M."/>
            <person name="Adriaenssens E.M."/>
            <person name="Foster-Nyarko E."/>
            <person name="Jarju S."/>
            <person name="Secka A."/>
            <person name="Antonio M."/>
            <person name="Oren A."/>
            <person name="Chaudhuri R.R."/>
            <person name="La Ragione R."/>
            <person name="Hildebrand F."/>
            <person name="Pallen M.J."/>
        </authorList>
    </citation>
    <scope>NUCLEOTIDE SEQUENCE</scope>
    <source>
        <strain evidence="1">B3-2255</strain>
    </source>
</reference>
<name>A0A9D9NPJ1_9BACT</name>
<accession>A0A9D9NPJ1</accession>
<evidence type="ECO:0000313" key="1">
    <source>
        <dbReference type="EMBL" id="MBO8481040.1"/>
    </source>
</evidence>
<reference evidence="1" key="1">
    <citation type="submission" date="2020-10" db="EMBL/GenBank/DDBJ databases">
        <authorList>
            <person name="Gilroy R."/>
        </authorList>
    </citation>
    <scope>NUCLEOTIDE SEQUENCE</scope>
    <source>
        <strain evidence="1">B3-2255</strain>
    </source>
</reference>
<organism evidence="1 2">
    <name type="scientific">Candidatus Merdivivens faecigallinarum</name>
    <dbReference type="NCBI Taxonomy" id="2840871"/>
    <lineage>
        <taxon>Bacteria</taxon>
        <taxon>Pseudomonadati</taxon>
        <taxon>Bacteroidota</taxon>
        <taxon>Bacteroidia</taxon>
        <taxon>Bacteroidales</taxon>
        <taxon>Muribaculaceae</taxon>
        <taxon>Muribaculaceae incertae sedis</taxon>
        <taxon>Candidatus Merdivivens</taxon>
    </lineage>
</organism>
<sequence>MMLKLAADILFVFLLSYVPVDDDYLSSWTEARGRRFEIVQGYMKDVIVDMMYDETVPIPGGIFAISFSFDCVDFQGKELGCGLYCDNQWGGNRDEQYYFIPLKYEVIGKNHFRLYPDEKRKIMTNKGAPVDWVEKSESMSKLLKELCTPKGWYIGYMPDSYLGTSRWIFKRADSPEVKQLYYNTIES</sequence>
<evidence type="ECO:0000313" key="2">
    <source>
        <dbReference type="Proteomes" id="UP000823772"/>
    </source>
</evidence>
<dbReference type="AlphaFoldDB" id="A0A9D9NPJ1"/>
<protein>
    <submittedName>
        <fullName evidence="1">Uncharacterized protein</fullName>
    </submittedName>
</protein>
<gene>
    <name evidence="1" type="ORF">IAC87_00640</name>
</gene>
<comment type="caution">
    <text evidence="1">The sequence shown here is derived from an EMBL/GenBank/DDBJ whole genome shotgun (WGS) entry which is preliminary data.</text>
</comment>